<accession>A0A8T0XK34</accession>
<keyword evidence="3 5" id="KW-1015">Disulfide bond</keyword>
<name>A0A8T0XK34_PANVG</name>
<feature type="disulfide bond" evidence="5">
    <location>
        <begin position="130"/>
        <end position="144"/>
    </location>
</feature>
<evidence type="ECO:0000256" key="4">
    <source>
        <dbReference type="ARBA" id="ARBA00023283"/>
    </source>
</evidence>
<dbReference type="PANTHER" id="PTHR47849:SF8">
    <property type="entry name" value="LECTIN"/>
    <property type="match status" value="1"/>
</dbReference>
<proteinExistence type="predicted"/>
<organism evidence="8 9">
    <name type="scientific">Panicum virgatum</name>
    <name type="common">Blackwell switchgrass</name>
    <dbReference type="NCBI Taxonomy" id="38727"/>
    <lineage>
        <taxon>Eukaryota</taxon>
        <taxon>Viridiplantae</taxon>
        <taxon>Streptophyta</taxon>
        <taxon>Embryophyta</taxon>
        <taxon>Tracheophyta</taxon>
        <taxon>Spermatophyta</taxon>
        <taxon>Magnoliopsida</taxon>
        <taxon>Liliopsida</taxon>
        <taxon>Poales</taxon>
        <taxon>Poaceae</taxon>
        <taxon>PACMAD clade</taxon>
        <taxon>Panicoideae</taxon>
        <taxon>Panicodae</taxon>
        <taxon>Paniceae</taxon>
        <taxon>Panicinae</taxon>
        <taxon>Panicum</taxon>
        <taxon>Panicum sect. Hiantes</taxon>
    </lineage>
</organism>
<feature type="disulfide bond" evidence="5">
    <location>
        <begin position="116"/>
        <end position="131"/>
    </location>
</feature>
<feature type="domain" description="Chitin-binding type-1" evidence="7">
    <location>
        <begin position="113"/>
        <end position="155"/>
    </location>
</feature>
<dbReference type="Proteomes" id="UP000823388">
    <property type="component" value="Chromosome 1K"/>
</dbReference>
<evidence type="ECO:0000259" key="7">
    <source>
        <dbReference type="PROSITE" id="PS50941"/>
    </source>
</evidence>
<dbReference type="PROSITE" id="PS50941">
    <property type="entry name" value="CHIT_BIND_I_2"/>
    <property type="match status" value="2"/>
</dbReference>
<evidence type="ECO:0000256" key="6">
    <source>
        <dbReference type="SAM" id="SignalP"/>
    </source>
</evidence>
<sequence>MGDYAALVALAVAVACAVMASAATPARAQQCGQHAGGMLWLGPLRPGRRLLRRWVPERGLLPEAACPGNLCCDARGVCGLGVEYCGAGGETPPATSRAVKFCGDGCHSSACCEQRCGWQAGGDACTNGYCCGRNGYCGLGGDYCGAGCQSGQCLHAGGGAAARAVGELLNRTASAAGTKASLPQ</sequence>
<dbReference type="GO" id="GO:0030246">
    <property type="term" value="F:carbohydrate binding"/>
    <property type="evidence" value="ECO:0007669"/>
    <property type="project" value="UniProtKB-KW"/>
</dbReference>
<evidence type="ECO:0000256" key="2">
    <source>
        <dbReference type="ARBA" id="ARBA00022734"/>
    </source>
</evidence>
<dbReference type="SMART" id="SM00270">
    <property type="entry name" value="ChtBD1"/>
    <property type="match status" value="2"/>
</dbReference>
<dbReference type="Gene3D" id="3.30.60.10">
    <property type="entry name" value="Endochitinase-like"/>
    <property type="match status" value="2"/>
</dbReference>
<keyword evidence="2" id="KW-0430">Lectin</keyword>
<reference evidence="8" key="1">
    <citation type="submission" date="2020-05" db="EMBL/GenBank/DDBJ databases">
        <title>WGS assembly of Panicum virgatum.</title>
        <authorList>
            <person name="Lovell J.T."/>
            <person name="Jenkins J."/>
            <person name="Shu S."/>
            <person name="Juenger T.E."/>
            <person name="Schmutz J."/>
        </authorList>
    </citation>
    <scope>NUCLEOTIDE SEQUENCE</scope>
    <source>
        <strain evidence="8">AP13</strain>
    </source>
</reference>
<gene>
    <name evidence="8" type="ORF">PVAP13_1KG203100</name>
</gene>
<feature type="domain" description="Chitin-binding type-1" evidence="7">
    <location>
        <begin position="28"/>
        <end position="111"/>
    </location>
</feature>
<dbReference type="EMBL" id="CM029037">
    <property type="protein sequence ID" value="KAG2657603.1"/>
    <property type="molecule type" value="Genomic_DNA"/>
</dbReference>
<evidence type="ECO:0000256" key="1">
    <source>
        <dbReference type="ARBA" id="ARBA00022669"/>
    </source>
</evidence>
<feature type="chain" id="PRO_5035876186" description="Chitin-binding type-1 domain-containing protein" evidence="6">
    <location>
        <begin position="29"/>
        <end position="184"/>
    </location>
</feature>
<protein>
    <recommendedName>
        <fullName evidence="7">Chitin-binding type-1 domain-containing protein</fullName>
    </recommendedName>
</protein>
<evidence type="ECO:0000313" key="8">
    <source>
        <dbReference type="EMBL" id="KAG2657603.1"/>
    </source>
</evidence>
<evidence type="ECO:0000313" key="9">
    <source>
        <dbReference type="Proteomes" id="UP000823388"/>
    </source>
</evidence>
<dbReference type="InterPro" id="IPR036861">
    <property type="entry name" value="Endochitinase-like_sf"/>
</dbReference>
<dbReference type="CDD" id="cd00035">
    <property type="entry name" value="ChtBD1"/>
    <property type="match status" value="1"/>
</dbReference>
<dbReference type="Pfam" id="PF00187">
    <property type="entry name" value="Chitin_bind_1"/>
    <property type="match status" value="2"/>
</dbReference>
<comment type="caution">
    <text evidence="5">Lacks conserved residue(s) required for the propagation of feature annotation.</text>
</comment>
<feature type="signal peptide" evidence="6">
    <location>
        <begin position="1"/>
        <end position="28"/>
    </location>
</feature>
<keyword evidence="1 5" id="KW-0147">Chitin-binding</keyword>
<evidence type="ECO:0000256" key="5">
    <source>
        <dbReference type="PROSITE-ProRule" id="PRU00261"/>
    </source>
</evidence>
<dbReference type="InterPro" id="IPR001002">
    <property type="entry name" value="Chitin-bd_1"/>
</dbReference>
<dbReference type="SUPFAM" id="SSF57016">
    <property type="entry name" value="Plant lectins/antimicrobial peptides"/>
    <property type="match status" value="2"/>
</dbReference>
<dbReference type="PANTHER" id="PTHR47849">
    <property type="entry name" value="CHITIN-BINDING LECTIN 1"/>
    <property type="match status" value="1"/>
</dbReference>
<feature type="disulfide bond" evidence="5">
    <location>
        <begin position="71"/>
        <end position="85"/>
    </location>
</feature>
<comment type="caution">
    <text evidence="8">The sequence shown here is derived from an EMBL/GenBank/DDBJ whole genome shotgun (WGS) entry which is preliminary data.</text>
</comment>
<feature type="disulfide bond" evidence="5">
    <location>
        <begin position="125"/>
        <end position="137"/>
    </location>
</feature>
<dbReference type="GO" id="GO:0008061">
    <property type="term" value="F:chitin binding"/>
    <property type="evidence" value="ECO:0007669"/>
    <property type="project" value="UniProtKB-UniRule"/>
</dbReference>
<dbReference type="AlphaFoldDB" id="A0A8T0XK34"/>
<feature type="disulfide bond" evidence="5">
    <location>
        <begin position="66"/>
        <end position="78"/>
    </location>
</feature>
<keyword evidence="6" id="KW-0732">Signal</keyword>
<keyword evidence="4" id="KW-0873">Pyrrolidone carboxylic acid</keyword>
<keyword evidence="9" id="KW-1185">Reference proteome</keyword>
<evidence type="ECO:0000256" key="3">
    <source>
        <dbReference type="ARBA" id="ARBA00023157"/>
    </source>
</evidence>